<proteinExistence type="predicted"/>
<evidence type="ECO:0000256" key="6">
    <source>
        <dbReference type="SAM" id="Phobius"/>
    </source>
</evidence>
<sequence>MAGIRLARAQNRKPKVRHVGPKPHHQGLMPKPEELSFTVPRQLPSLLPPNAGPGFYMQKTVFVAQIIGLGILCIGIYAEVERQKHRTLEGIFLAPAVVLLLLGITMFAVSFIGMIGSLRDNRTLLKMVRALYPFCSTLWIHRPMFYKLKGVRHLTFQDHPEPIVEPAFLKNLEWVFPHLPVALILLCGRRWTRERLT</sequence>
<evidence type="ECO:0000256" key="5">
    <source>
        <dbReference type="SAM" id="MobiDB-lite"/>
    </source>
</evidence>
<evidence type="ECO:0000256" key="4">
    <source>
        <dbReference type="ARBA" id="ARBA00023136"/>
    </source>
</evidence>
<accession>M7AZI2</accession>
<feature type="transmembrane region" description="Helical" evidence="6">
    <location>
        <begin position="56"/>
        <end position="78"/>
    </location>
</feature>
<dbReference type="GO" id="GO:0016020">
    <property type="term" value="C:membrane"/>
    <property type="evidence" value="ECO:0007669"/>
    <property type="project" value="UniProtKB-SubCell"/>
</dbReference>
<gene>
    <name evidence="7" type="ORF">UY3_14327</name>
</gene>
<evidence type="ECO:0000256" key="1">
    <source>
        <dbReference type="ARBA" id="ARBA00004141"/>
    </source>
</evidence>
<evidence type="ECO:0000256" key="2">
    <source>
        <dbReference type="ARBA" id="ARBA00022692"/>
    </source>
</evidence>
<feature type="region of interest" description="Disordered" evidence="5">
    <location>
        <begin position="9"/>
        <end position="31"/>
    </location>
</feature>
<dbReference type="Pfam" id="PF00335">
    <property type="entry name" value="Tetraspanin"/>
    <property type="match status" value="1"/>
</dbReference>
<evidence type="ECO:0000256" key="3">
    <source>
        <dbReference type="ARBA" id="ARBA00022989"/>
    </source>
</evidence>
<name>M7AZI2_CHEMY</name>
<keyword evidence="4 6" id="KW-0472">Membrane</keyword>
<protein>
    <submittedName>
        <fullName evidence="7">Tetraspanin-15</fullName>
    </submittedName>
</protein>
<dbReference type="EMBL" id="KB562788">
    <property type="protein sequence ID" value="EMP28545.1"/>
    <property type="molecule type" value="Genomic_DNA"/>
</dbReference>
<dbReference type="AlphaFoldDB" id="M7AZI2"/>
<dbReference type="InterPro" id="IPR018499">
    <property type="entry name" value="Tetraspanin/Peripherin"/>
</dbReference>
<evidence type="ECO:0000313" key="7">
    <source>
        <dbReference type="EMBL" id="EMP28545.1"/>
    </source>
</evidence>
<comment type="subcellular location">
    <subcellularLocation>
        <location evidence="1">Membrane</location>
        <topology evidence="1">Multi-pass membrane protein</topology>
    </subcellularLocation>
</comment>
<reference evidence="8" key="1">
    <citation type="journal article" date="2013" name="Nat. Genet.">
        <title>The draft genomes of soft-shell turtle and green sea turtle yield insights into the development and evolution of the turtle-specific body plan.</title>
        <authorList>
            <person name="Wang Z."/>
            <person name="Pascual-Anaya J."/>
            <person name="Zadissa A."/>
            <person name="Li W."/>
            <person name="Niimura Y."/>
            <person name="Huang Z."/>
            <person name="Li C."/>
            <person name="White S."/>
            <person name="Xiong Z."/>
            <person name="Fang D."/>
            <person name="Wang B."/>
            <person name="Ming Y."/>
            <person name="Chen Y."/>
            <person name="Zheng Y."/>
            <person name="Kuraku S."/>
            <person name="Pignatelli M."/>
            <person name="Herrero J."/>
            <person name="Beal K."/>
            <person name="Nozawa M."/>
            <person name="Li Q."/>
            <person name="Wang J."/>
            <person name="Zhang H."/>
            <person name="Yu L."/>
            <person name="Shigenobu S."/>
            <person name="Wang J."/>
            <person name="Liu J."/>
            <person name="Flicek P."/>
            <person name="Searle S."/>
            <person name="Wang J."/>
            <person name="Kuratani S."/>
            <person name="Yin Y."/>
            <person name="Aken B."/>
            <person name="Zhang G."/>
            <person name="Irie N."/>
        </authorList>
    </citation>
    <scope>NUCLEOTIDE SEQUENCE [LARGE SCALE GENOMIC DNA]</scope>
</reference>
<keyword evidence="8" id="KW-1185">Reference proteome</keyword>
<dbReference type="Proteomes" id="UP000031443">
    <property type="component" value="Unassembled WGS sequence"/>
</dbReference>
<evidence type="ECO:0000313" key="8">
    <source>
        <dbReference type="Proteomes" id="UP000031443"/>
    </source>
</evidence>
<keyword evidence="3 6" id="KW-1133">Transmembrane helix</keyword>
<feature type="transmembrane region" description="Helical" evidence="6">
    <location>
        <begin position="90"/>
        <end position="115"/>
    </location>
</feature>
<dbReference type="eggNOG" id="KOG3882">
    <property type="taxonomic scope" value="Eukaryota"/>
</dbReference>
<keyword evidence="2 6" id="KW-0812">Transmembrane</keyword>
<organism evidence="7 8">
    <name type="scientific">Chelonia mydas</name>
    <name type="common">Green sea-turtle</name>
    <name type="synonym">Chelonia agassizi</name>
    <dbReference type="NCBI Taxonomy" id="8469"/>
    <lineage>
        <taxon>Eukaryota</taxon>
        <taxon>Metazoa</taxon>
        <taxon>Chordata</taxon>
        <taxon>Craniata</taxon>
        <taxon>Vertebrata</taxon>
        <taxon>Euteleostomi</taxon>
        <taxon>Archelosauria</taxon>
        <taxon>Testudinata</taxon>
        <taxon>Testudines</taxon>
        <taxon>Cryptodira</taxon>
        <taxon>Durocryptodira</taxon>
        <taxon>Americhelydia</taxon>
        <taxon>Chelonioidea</taxon>
        <taxon>Cheloniidae</taxon>
        <taxon>Chelonia</taxon>
    </lineage>
</organism>
<feature type="compositionally biased region" description="Basic residues" evidence="5">
    <location>
        <begin position="10"/>
        <end position="25"/>
    </location>
</feature>